<keyword evidence="3" id="KW-0479">Metal-binding</keyword>
<sequence length="139" mass="14880">MGGTNPYIEKAEYQLPTKTYTVTFVKQATNETVVVNVDPDKLPYGETGLPGSILDIALANGIDLEHACGGVCACSTCHVYVKQGLETCNEGTDDEFDQLDEAPAITLHSRLGCQCVPNGTKDVLVEIPAVNKNLVKEGH</sequence>
<dbReference type="Pfam" id="PF00111">
    <property type="entry name" value="Fer2"/>
    <property type="match status" value="1"/>
</dbReference>
<evidence type="ECO:0000256" key="2">
    <source>
        <dbReference type="ARBA" id="ARBA00022714"/>
    </source>
</evidence>
<keyword evidence="5" id="KW-0411">Iron-sulfur</keyword>
<reference evidence="8" key="1">
    <citation type="submission" date="2022-10" db="EMBL/GenBank/DDBJ databases">
        <authorList>
            <person name="Koch H."/>
        </authorList>
    </citation>
    <scope>NUCLEOTIDE SEQUENCE</scope>
    <source>
        <strain evidence="8">DNF</strain>
    </source>
</reference>
<evidence type="ECO:0000256" key="6">
    <source>
        <dbReference type="ARBA" id="ARBA00034078"/>
    </source>
</evidence>
<organism evidence="8 9">
    <name type="scientific">Nitrospira tepida</name>
    <dbReference type="NCBI Taxonomy" id="2973512"/>
    <lineage>
        <taxon>Bacteria</taxon>
        <taxon>Pseudomonadati</taxon>
        <taxon>Nitrospirota</taxon>
        <taxon>Nitrospiria</taxon>
        <taxon>Nitrospirales</taxon>
        <taxon>Nitrospiraceae</taxon>
        <taxon>Nitrospira</taxon>
    </lineage>
</organism>
<name>A0AA86T769_9BACT</name>
<dbReference type="GO" id="GO:0009055">
    <property type="term" value="F:electron transfer activity"/>
    <property type="evidence" value="ECO:0007669"/>
    <property type="project" value="TreeGrafter"/>
</dbReference>
<dbReference type="GO" id="GO:0140647">
    <property type="term" value="P:P450-containing electron transport chain"/>
    <property type="evidence" value="ECO:0007669"/>
    <property type="project" value="InterPro"/>
</dbReference>
<gene>
    <name evidence="8" type="ORF">DNFV4_03949</name>
</gene>
<dbReference type="PANTHER" id="PTHR23426:SF65">
    <property type="entry name" value="FERREDOXIN-2, MITOCHONDRIAL"/>
    <property type="match status" value="1"/>
</dbReference>
<evidence type="ECO:0000256" key="1">
    <source>
        <dbReference type="ARBA" id="ARBA00010914"/>
    </source>
</evidence>
<dbReference type="InterPro" id="IPR001041">
    <property type="entry name" value="2Fe-2S_ferredoxin-type"/>
</dbReference>
<dbReference type="Proteomes" id="UP001179121">
    <property type="component" value="Chromosome"/>
</dbReference>
<keyword evidence="9" id="KW-1185">Reference proteome</keyword>
<dbReference type="AlphaFoldDB" id="A0AA86T769"/>
<proteinExistence type="inferred from homology"/>
<dbReference type="RefSeq" id="WP_289270783.1">
    <property type="nucleotide sequence ID" value="NZ_OX365700.1"/>
</dbReference>
<evidence type="ECO:0000259" key="7">
    <source>
        <dbReference type="PROSITE" id="PS51085"/>
    </source>
</evidence>
<dbReference type="PANTHER" id="PTHR23426">
    <property type="entry name" value="FERREDOXIN/ADRENODOXIN"/>
    <property type="match status" value="1"/>
</dbReference>
<dbReference type="InterPro" id="IPR001055">
    <property type="entry name" value="Adrenodoxin-like"/>
</dbReference>
<dbReference type="GO" id="GO:0051537">
    <property type="term" value="F:2 iron, 2 sulfur cluster binding"/>
    <property type="evidence" value="ECO:0007669"/>
    <property type="project" value="UniProtKB-KW"/>
</dbReference>
<feature type="domain" description="2Fe-2S ferredoxin-type" evidence="7">
    <location>
        <begin position="20"/>
        <end position="131"/>
    </location>
</feature>
<dbReference type="PRINTS" id="PR00355">
    <property type="entry name" value="ADRENODOXIN"/>
</dbReference>
<evidence type="ECO:0000313" key="8">
    <source>
        <dbReference type="EMBL" id="CAI4033510.1"/>
    </source>
</evidence>
<keyword evidence="4" id="KW-0408">Iron</keyword>
<dbReference type="CDD" id="cd00207">
    <property type="entry name" value="fer2"/>
    <property type="match status" value="1"/>
</dbReference>
<dbReference type="SUPFAM" id="SSF54292">
    <property type="entry name" value="2Fe-2S ferredoxin-like"/>
    <property type="match status" value="1"/>
</dbReference>
<dbReference type="InterPro" id="IPR012675">
    <property type="entry name" value="Beta-grasp_dom_sf"/>
</dbReference>
<dbReference type="PROSITE" id="PS51085">
    <property type="entry name" value="2FE2S_FER_2"/>
    <property type="match status" value="1"/>
</dbReference>
<comment type="cofactor">
    <cofactor evidence="6">
        <name>[2Fe-2S] cluster</name>
        <dbReference type="ChEBI" id="CHEBI:190135"/>
    </cofactor>
</comment>
<dbReference type="GO" id="GO:0046872">
    <property type="term" value="F:metal ion binding"/>
    <property type="evidence" value="ECO:0007669"/>
    <property type="project" value="UniProtKB-KW"/>
</dbReference>
<dbReference type="EMBL" id="OX365700">
    <property type="protein sequence ID" value="CAI4033510.1"/>
    <property type="molecule type" value="Genomic_DNA"/>
</dbReference>
<protein>
    <submittedName>
        <fullName evidence="8">2Fe-2S iron-sulfur cluster binding domain-containing protein</fullName>
    </submittedName>
</protein>
<evidence type="ECO:0000256" key="4">
    <source>
        <dbReference type="ARBA" id="ARBA00023004"/>
    </source>
</evidence>
<evidence type="ECO:0000256" key="3">
    <source>
        <dbReference type="ARBA" id="ARBA00022723"/>
    </source>
</evidence>
<accession>A0AA86T769</accession>
<comment type="similarity">
    <text evidence="1">Belongs to the adrenodoxin/putidaredoxin family.</text>
</comment>
<dbReference type="InterPro" id="IPR036010">
    <property type="entry name" value="2Fe-2S_ferredoxin-like_sf"/>
</dbReference>
<dbReference type="KEGG" id="nti:DNFV4_03949"/>
<evidence type="ECO:0000256" key="5">
    <source>
        <dbReference type="ARBA" id="ARBA00023014"/>
    </source>
</evidence>
<keyword evidence="2" id="KW-0001">2Fe-2S</keyword>
<evidence type="ECO:0000313" key="9">
    <source>
        <dbReference type="Proteomes" id="UP001179121"/>
    </source>
</evidence>
<dbReference type="Gene3D" id="3.10.20.30">
    <property type="match status" value="1"/>
</dbReference>